<dbReference type="Pfam" id="PF02518">
    <property type="entry name" value="HATPase_c"/>
    <property type="match status" value="1"/>
</dbReference>
<dbReference type="SUPFAM" id="SSF55874">
    <property type="entry name" value="ATPase domain of HSP90 chaperone/DNA topoisomerase II/histidine kinase"/>
    <property type="match status" value="1"/>
</dbReference>
<keyword evidence="15" id="KW-1185">Reference proteome</keyword>
<comment type="catalytic activity">
    <reaction evidence="1">
        <text>ATP + protein L-histidine = ADP + protein N-phospho-L-histidine.</text>
        <dbReference type="EC" id="2.7.13.3"/>
    </reaction>
</comment>
<evidence type="ECO:0000256" key="3">
    <source>
        <dbReference type="ARBA" id="ARBA00022553"/>
    </source>
</evidence>
<evidence type="ECO:0000256" key="5">
    <source>
        <dbReference type="ARBA" id="ARBA00022741"/>
    </source>
</evidence>
<feature type="region of interest" description="Disordered" evidence="9">
    <location>
        <begin position="1"/>
        <end position="38"/>
    </location>
</feature>
<dbReference type="CDD" id="cd16917">
    <property type="entry name" value="HATPase_UhpB-NarQ-NarX-like"/>
    <property type="match status" value="1"/>
</dbReference>
<feature type="transmembrane region" description="Helical" evidence="10">
    <location>
        <begin position="95"/>
        <end position="111"/>
    </location>
</feature>
<name>C5BZU1_BEUC1</name>
<dbReference type="GO" id="GO:0000155">
    <property type="term" value="F:phosphorelay sensor kinase activity"/>
    <property type="evidence" value="ECO:0007669"/>
    <property type="project" value="InterPro"/>
</dbReference>
<dbReference type="EMBL" id="CP001618">
    <property type="protein sequence ID" value="ACQ81271.1"/>
    <property type="molecule type" value="Genomic_DNA"/>
</dbReference>
<evidence type="ECO:0000256" key="9">
    <source>
        <dbReference type="SAM" id="MobiDB-lite"/>
    </source>
</evidence>
<dbReference type="AlphaFoldDB" id="C5BZU1"/>
<dbReference type="InterPro" id="IPR011712">
    <property type="entry name" value="Sig_transdc_His_kin_sub3_dim/P"/>
</dbReference>
<feature type="domain" description="Histidine kinase/HSP90-like ATPase" evidence="11">
    <location>
        <begin position="352"/>
        <end position="444"/>
    </location>
</feature>
<dbReference type="Pfam" id="PF07730">
    <property type="entry name" value="HisKA_3"/>
    <property type="match status" value="1"/>
</dbReference>
<dbReference type="PANTHER" id="PTHR24421">
    <property type="entry name" value="NITRATE/NITRITE SENSOR PROTEIN NARX-RELATED"/>
    <property type="match status" value="1"/>
</dbReference>
<dbReference type="HOGENOM" id="CLU_000445_20_1_11"/>
<evidence type="ECO:0000256" key="6">
    <source>
        <dbReference type="ARBA" id="ARBA00022777"/>
    </source>
</evidence>
<keyword evidence="10" id="KW-1133">Transmembrane helix</keyword>
<feature type="transmembrane region" description="Helical" evidence="10">
    <location>
        <begin position="141"/>
        <end position="161"/>
    </location>
</feature>
<evidence type="ECO:0000256" key="8">
    <source>
        <dbReference type="ARBA" id="ARBA00023012"/>
    </source>
</evidence>
<feature type="transmembrane region" description="Helical" evidence="10">
    <location>
        <begin position="43"/>
        <end position="63"/>
    </location>
</feature>
<keyword evidence="6 14" id="KW-0418">Kinase</keyword>
<dbReference type="InterPro" id="IPR055558">
    <property type="entry name" value="DUF7134"/>
</dbReference>
<reference evidence="14 15" key="1">
    <citation type="journal article" date="2009" name="Stand. Genomic Sci.">
        <title>Complete genome sequence of Beutenbergia cavernae type strain (HKI 0122).</title>
        <authorList>
            <person name="Land M."/>
            <person name="Pukall R."/>
            <person name="Abt B."/>
            <person name="Goker M."/>
            <person name="Rohde M."/>
            <person name="Glavina Del Rio T."/>
            <person name="Tice H."/>
            <person name="Copeland A."/>
            <person name="Cheng J.F."/>
            <person name="Lucas S."/>
            <person name="Chen F."/>
            <person name="Nolan M."/>
            <person name="Bruce D."/>
            <person name="Goodwin L."/>
            <person name="Pitluck S."/>
            <person name="Ivanova N."/>
            <person name="Mavromatis K."/>
            <person name="Ovchinnikova G."/>
            <person name="Pati A."/>
            <person name="Chen A."/>
            <person name="Palaniappan K."/>
            <person name="Hauser L."/>
            <person name="Chang Y.J."/>
            <person name="Jefferies C.C."/>
            <person name="Saunders E."/>
            <person name="Brettin T."/>
            <person name="Detter J.C."/>
            <person name="Han C."/>
            <person name="Chain P."/>
            <person name="Bristow J."/>
            <person name="Eisen J.A."/>
            <person name="Markowitz V."/>
            <person name="Hugenholtz P."/>
            <person name="Kyrpides N.C."/>
            <person name="Klenk H.P."/>
            <person name="Lapidus A."/>
        </authorList>
    </citation>
    <scope>NUCLEOTIDE SEQUENCE [LARGE SCALE GENOMIC DNA]</scope>
    <source>
        <strain evidence="15">ATCC BAA-8 / DSM 12333 / NBRC 16432</strain>
    </source>
</reference>
<organism evidence="14 15">
    <name type="scientific">Beutenbergia cavernae (strain ATCC BAA-8 / DSM 12333 / CCUG 43141 / JCM 11478 / NBRC 16432 / NCIMB 13614 / HKI 0122)</name>
    <dbReference type="NCBI Taxonomy" id="471853"/>
    <lineage>
        <taxon>Bacteria</taxon>
        <taxon>Bacillati</taxon>
        <taxon>Actinomycetota</taxon>
        <taxon>Actinomycetes</taxon>
        <taxon>Micrococcales</taxon>
        <taxon>Beutenbergiaceae</taxon>
        <taxon>Beutenbergia</taxon>
    </lineage>
</organism>
<dbReference type="Proteomes" id="UP000007962">
    <property type="component" value="Chromosome"/>
</dbReference>
<dbReference type="EC" id="2.7.13.3" evidence="2"/>
<dbReference type="PANTHER" id="PTHR24421:SF10">
    <property type="entry name" value="NITRATE_NITRITE SENSOR PROTEIN NARQ"/>
    <property type="match status" value="1"/>
</dbReference>
<dbReference type="eggNOG" id="COG4585">
    <property type="taxonomic scope" value="Bacteria"/>
</dbReference>
<feature type="domain" description="Signal transduction histidine kinase subgroup 3 dimerisation and phosphoacceptor" evidence="12">
    <location>
        <begin position="238"/>
        <end position="303"/>
    </location>
</feature>
<evidence type="ECO:0000259" key="12">
    <source>
        <dbReference type="Pfam" id="PF07730"/>
    </source>
</evidence>
<keyword evidence="10" id="KW-0472">Membrane</keyword>
<keyword evidence="3" id="KW-0597">Phosphoprotein</keyword>
<dbReference type="GO" id="GO:0005524">
    <property type="term" value="F:ATP binding"/>
    <property type="evidence" value="ECO:0007669"/>
    <property type="project" value="UniProtKB-KW"/>
</dbReference>
<proteinExistence type="predicted"/>
<evidence type="ECO:0000259" key="11">
    <source>
        <dbReference type="Pfam" id="PF02518"/>
    </source>
</evidence>
<keyword evidence="10" id="KW-0812">Transmembrane</keyword>
<keyword evidence="5" id="KW-0547">Nucleotide-binding</keyword>
<dbReference type="GO" id="GO:0016020">
    <property type="term" value="C:membrane"/>
    <property type="evidence" value="ECO:0007669"/>
    <property type="project" value="InterPro"/>
</dbReference>
<evidence type="ECO:0000313" key="15">
    <source>
        <dbReference type="Proteomes" id="UP000007962"/>
    </source>
</evidence>
<evidence type="ECO:0000256" key="7">
    <source>
        <dbReference type="ARBA" id="ARBA00022840"/>
    </source>
</evidence>
<evidence type="ECO:0000256" key="2">
    <source>
        <dbReference type="ARBA" id="ARBA00012438"/>
    </source>
</evidence>
<keyword evidence="8" id="KW-0902">Two-component regulatory system</keyword>
<dbReference type="Gene3D" id="1.20.5.1930">
    <property type="match status" value="1"/>
</dbReference>
<protein>
    <recommendedName>
        <fullName evidence="2">histidine kinase</fullName>
        <ecNumber evidence="2">2.7.13.3</ecNumber>
    </recommendedName>
</protein>
<dbReference type="InterPro" id="IPR050482">
    <property type="entry name" value="Sensor_HK_TwoCompSys"/>
</dbReference>
<gene>
    <name evidence="14" type="ordered locus">Bcav_3027</name>
</gene>
<dbReference type="InterPro" id="IPR036890">
    <property type="entry name" value="HATPase_C_sf"/>
</dbReference>
<dbReference type="GO" id="GO:0046983">
    <property type="term" value="F:protein dimerization activity"/>
    <property type="evidence" value="ECO:0007669"/>
    <property type="project" value="InterPro"/>
</dbReference>
<dbReference type="Gene3D" id="3.30.565.10">
    <property type="entry name" value="Histidine kinase-like ATPase, C-terminal domain"/>
    <property type="match status" value="1"/>
</dbReference>
<evidence type="ECO:0000256" key="1">
    <source>
        <dbReference type="ARBA" id="ARBA00000085"/>
    </source>
</evidence>
<feature type="transmembrane region" description="Helical" evidence="10">
    <location>
        <begin position="69"/>
        <end position="88"/>
    </location>
</feature>
<dbReference type="InterPro" id="IPR003594">
    <property type="entry name" value="HATPase_dom"/>
</dbReference>
<keyword evidence="4" id="KW-0808">Transferase</keyword>
<accession>C5BZU1</accession>
<keyword evidence="7" id="KW-0067">ATP-binding</keyword>
<feature type="transmembrane region" description="Helical" evidence="10">
    <location>
        <begin position="181"/>
        <end position="203"/>
    </location>
</feature>
<feature type="transmembrane region" description="Helical" evidence="10">
    <location>
        <begin position="117"/>
        <end position="134"/>
    </location>
</feature>
<evidence type="ECO:0000256" key="10">
    <source>
        <dbReference type="SAM" id="Phobius"/>
    </source>
</evidence>
<sequence>MPPNDPAAVVGRAHPPAPEGAPDPETAEWRRPPATPAQRRNDALGAAGLFAGAVLSMLLYRATNMLPDPASPQVSVLVLAAAIAPLAWRRRWPSAVAGVVAAAFVVAGEIAVPETVFLNIALFCAIYTVGAWELNRRRAVVVRALVVDLMLLWLLTSFFRVATDPPEGEEVAFGPGGLTPLAAYLLIQLMINVLYFAGAYWFGNHAWAAARNRARLEERARQLVAERAKVEAQAVTIERLRLARELHDAVAHHVSLMGVQAAAARTLAATDPARSAVALEHVEDSAREAVSELHGLLGTLREDAPAPGGDEPVGSLGVERLEELVADARVAGTPVRFEVVGEEVRLPPLVSLNLYRIAQEGLTNVRKHAGRGASADVRLRYLVGAVELEVTDDGAGRRRRQAPAGTGGLGVLGMRERVAADGGTLHVGPRRGGGYVLRAHVPLPTGGPA</sequence>
<dbReference type="KEGG" id="bcv:Bcav_3027"/>
<evidence type="ECO:0000259" key="13">
    <source>
        <dbReference type="Pfam" id="PF23539"/>
    </source>
</evidence>
<dbReference type="STRING" id="471853.Bcav_3027"/>
<evidence type="ECO:0000313" key="14">
    <source>
        <dbReference type="EMBL" id="ACQ81271.1"/>
    </source>
</evidence>
<evidence type="ECO:0000256" key="4">
    <source>
        <dbReference type="ARBA" id="ARBA00022679"/>
    </source>
</evidence>
<dbReference type="Pfam" id="PF23539">
    <property type="entry name" value="DUF7134"/>
    <property type="match status" value="1"/>
</dbReference>
<feature type="domain" description="DUF7134" evidence="13">
    <location>
        <begin position="42"/>
        <end position="150"/>
    </location>
</feature>